<proteinExistence type="predicted"/>
<feature type="transmembrane region" description="Helical" evidence="6">
    <location>
        <begin position="150"/>
        <end position="173"/>
    </location>
</feature>
<dbReference type="Gene3D" id="2.10.109.10">
    <property type="entry name" value="Umud Fragment, subunit A"/>
    <property type="match status" value="1"/>
</dbReference>
<evidence type="ECO:0000313" key="7">
    <source>
        <dbReference type="EMBL" id="EKN68978.1"/>
    </source>
</evidence>
<evidence type="ECO:0000313" key="8">
    <source>
        <dbReference type="Proteomes" id="UP000006315"/>
    </source>
</evidence>
<dbReference type="GO" id="GO:0006465">
    <property type="term" value="P:signal peptide processing"/>
    <property type="evidence" value="ECO:0007669"/>
    <property type="project" value="UniProtKB-UniRule"/>
</dbReference>
<keyword evidence="3 6" id="KW-1133">Transmembrane helix</keyword>
<evidence type="ECO:0000256" key="4">
    <source>
        <dbReference type="ARBA" id="ARBA00023136"/>
    </source>
</evidence>
<dbReference type="PRINTS" id="PR00728">
    <property type="entry name" value="SIGNALPTASE"/>
</dbReference>
<dbReference type="PANTHER" id="PTHR10806:SF6">
    <property type="entry name" value="SIGNAL PEPTIDASE COMPLEX CATALYTIC SUBUNIT SEC11"/>
    <property type="match status" value="1"/>
</dbReference>
<organism evidence="7 8">
    <name type="scientific">Schinkia azotoformans LMG 9581</name>
    <dbReference type="NCBI Taxonomy" id="1131731"/>
    <lineage>
        <taxon>Bacteria</taxon>
        <taxon>Bacillati</taxon>
        <taxon>Bacillota</taxon>
        <taxon>Bacilli</taxon>
        <taxon>Bacillales</taxon>
        <taxon>Bacillaceae</taxon>
        <taxon>Calidifontibacillus/Schinkia group</taxon>
        <taxon>Schinkia</taxon>
    </lineage>
</organism>
<dbReference type="GO" id="GO:0004252">
    <property type="term" value="F:serine-type endopeptidase activity"/>
    <property type="evidence" value="ECO:0007669"/>
    <property type="project" value="UniProtKB-UniRule"/>
</dbReference>
<dbReference type="CDD" id="cd06530">
    <property type="entry name" value="S26_SPase_I"/>
    <property type="match status" value="1"/>
</dbReference>
<dbReference type="NCBIfam" id="TIGR02228">
    <property type="entry name" value="sigpep_I_arch"/>
    <property type="match status" value="1"/>
</dbReference>
<dbReference type="InterPro" id="IPR001733">
    <property type="entry name" value="Peptidase_S26B"/>
</dbReference>
<evidence type="ECO:0000256" key="6">
    <source>
        <dbReference type="SAM" id="Phobius"/>
    </source>
</evidence>
<keyword evidence="2 6" id="KW-0812">Transmembrane</keyword>
<protein>
    <recommendedName>
        <fullName evidence="5">Signal peptidase I</fullName>
        <ecNumber evidence="5">3.4.21.89</ecNumber>
    </recommendedName>
</protein>
<dbReference type="RefSeq" id="WP_003329516.1">
    <property type="nucleotide sequence ID" value="NZ_AJLR01000033.1"/>
</dbReference>
<dbReference type="STRING" id="1131731.BAZO_01882"/>
<dbReference type="GO" id="GO:0016020">
    <property type="term" value="C:membrane"/>
    <property type="evidence" value="ECO:0007669"/>
    <property type="project" value="UniProtKB-SubCell"/>
</dbReference>
<dbReference type="SUPFAM" id="SSF51306">
    <property type="entry name" value="LexA/Signal peptidase"/>
    <property type="match status" value="1"/>
</dbReference>
<dbReference type="PATRIC" id="fig|1131731.3.peg.383"/>
<comment type="caution">
    <text evidence="7">The sequence shown here is derived from an EMBL/GenBank/DDBJ whole genome shotgun (WGS) entry which is preliminary data.</text>
</comment>
<dbReference type="EMBL" id="AJLR01000033">
    <property type="protein sequence ID" value="EKN68978.1"/>
    <property type="molecule type" value="Genomic_DNA"/>
</dbReference>
<feature type="transmembrane region" description="Helical" evidence="6">
    <location>
        <begin position="7"/>
        <end position="28"/>
    </location>
</feature>
<dbReference type="PANTHER" id="PTHR10806">
    <property type="entry name" value="SIGNAL PEPTIDASE COMPLEX CATALYTIC SUBUNIT SEC11"/>
    <property type="match status" value="1"/>
</dbReference>
<dbReference type="GO" id="GO:0009003">
    <property type="term" value="F:signal peptidase activity"/>
    <property type="evidence" value="ECO:0007669"/>
    <property type="project" value="UniProtKB-EC"/>
</dbReference>
<keyword evidence="4 6" id="KW-0472">Membrane</keyword>
<reference evidence="7 8" key="1">
    <citation type="journal article" date="2012" name="Front. Microbiol.">
        <title>Redundancy and modularity in membrane-associated dissimilatory nitrate reduction in Bacillus.</title>
        <authorList>
            <person name="Heylen K."/>
            <person name="Keltjens J."/>
        </authorList>
    </citation>
    <scope>NUCLEOTIDE SEQUENCE [LARGE SCALE GENOMIC DNA]</scope>
    <source>
        <strain evidence="7 8">LMG 9581</strain>
    </source>
</reference>
<name>K6DLF0_SCHAZ</name>
<dbReference type="Proteomes" id="UP000006315">
    <property type="component" value="Unassembled WGS sequence"/>
</dbReference>
<comment type="subcellular location">
    <subcellularLocation>
        <location evidence="1">Membrane</location>
    </subcellularLocation>
</comment>
<dbReference type="AlphaFoldDB" id="K6DLF0"/>
<accession>K6DLF0</accession>
<dbReference type="InterPro" id="IPR036286">
    <property type="entry name" value="LexA/Signal_pep-like_sf"/>
</dbReference>
<dbReference type="GeneID" id="89469421"/>
<keyword evidence="8" id="KW-1185">Reference proteome</keyword>
<evidence type="ECO:0000256" key="2">
    <source>
        <dbReference type="ARBA" id="ARBA00022692"/>
    </source>
</evidence>
<evidence type="ECO:0000256" key="1">
    <source>
        <dbReference type="ARBA" id="ARBA00004370"/>
    </source>
</evidence>
<sequence>MKKVWKVISGLTTTMLFLLLIVMVIAVISSKASGGGPNLFGYQLKPVFSGSMEPTFMTGSIIAVKPVEDLTRLKKDDVITFMESQDKLVTHRIIEVIGNGENTMFRTKGDNVESPDSNPVLAGNVVGEYTGFTIPNAGYFMDFARSAKGAVILLILPGVLLLLYSAVSIFKGLKELEKATRKTENDNPVING</sequence>
<dbReference type="NCBIfam" id="NF046067">
    <property type="entry name" value="SigPepSipWBacil"/>
    <property type="match status" value="1"/>
</dbReference>
<dbReference type="EC" id="3.4.21.89" evidence="5"/>
<gene>
    <name evidence="7" type="ORF">BAZO_01882</name>
</gene>
<evidence type="ECO:0000256" key="5">
    <source>
        <dbReference type="NCBIfam" id="TIGR02228"/>
    </source>
</evidence>
<evidence type="ECO:0000256" key="3">
    <source>
        <dbReference type="ARBA" id="ARBA00022989"/>
    </source>
</evidence>
<dbReference type="InterPro" id="IPR019533">
    <property type="entry name" value="Peptidase_S26"/>
</dbReference>